<evidence type="ECO:0000256" key="1">
    <source>
        <dbReference type="ARBA" id="ARBA00001933"/>
    </source>
</evidence>
<dbReference type="Gene3D" id="3.40.50.1100">
    <property type="match status" value="2"/>
</dbReference>
<accession>A0A8J3P6B8</accession>
<dbReference type="SUPFAM" id="SSF53686">
    <property type="entry name" value="Tryptophan synthase beta subunit-like PLP-dependent enzymes"/>
    <property type="match status" value="1"/>
</dbReference>
<dbReference type="GO" id="GO:0030170">
    <property type="term" value="F:pyridoxal phosphate binding"/>
    <property type="evidence" value="ECO:0007669"/>
    <property type="project" value="InterPro"/>
</dbReference>
<evidence type="ECO:0000313" key="5">
    <source>
        <dbReference type="EMBL" id="GIG05568.1"/>
    </source>
</evidence>
<dbReference type="EMBL" id="BONI01000015">
    <property type="protein sequence ID" value="GIG05568.1"/>
    <property type="molecule type" value="Genomic_DNA"/>
</dbReference>
<comment type="caution">
    <text evidence="5">The sequence shown here is derived from an EMBL/GenBank/DDBJ whole genome shotgun (WGS) entry which is preliminary data.</text>
</comment>
<comment type="cofactor">
    <cofactor evidence="1">
        <name>pyridoxal 5'-phosphate</name>
        <dbReference type="ChEBI" id="CHEBI:597326"/>
    </cofactor>
</comment>
<dbReference type="InterPro" id="IPR050147">
    <property type="entry name" value="Ser/Thr_Dehydratase"/>
</dbReference>
<organism evidence="5 6">
    <name type="scientific">Catellatospora coxensis</name>
    <dbReference type="NCBI Taxonomy" id="310354"/>
    <lineage>
        <taxon>Bacteria</taxon>
        <taxon>Bacillati</taxon>
        <taxon>Actinomycetota</taxon>
        <taxon>Actinomycetes</taxon>
        <taxon>Micromonosporales</taxon>
        <taxon>Micromonosporaceae</taxon>
        <taxon>Catellatospora</taxon>
    </lineage>
</organism>
<dbReference type="InterPro" id="IPR036052">
    <property type="entry name" value="TrpB-like_PALP_sf"/>
</dbReference>
<protein>
    <submittedName>
        <fullName evidence="5">Threonine dehydratase</fullName>
    </submittedName>
</protein>
<dbReference type="AlphaFoldDB" id="A0A8J3P6B8"/>
<dbReference type="GO" id="GO:0003941">
    <property type="term" value="F:L-serine ammonia-lyase activity"/>
    <property type="evidence" value="ECO:0007669"/>
    <property type="project" value="TreeGrafter"/>
</dbReference>
<dbReference type="PROSITE" id="PS00165">
    <property type="entry name" value="DEHYDRATASE_SER_THR"/>
    <property type="match status" value="1"/>
</dbReference>
<dbReference type="PANTHER" id="PTHR48078">
    <property type="entry name" value="THREONINE DEHYDRATASE, MITOCHONDRIAL-RELATED"/>
    <property type="match status" value="1"/>
</dbReference>
<dbReference type="NCBIfam" id="NF006094">
    <property type="entry name" value="PRK08246.1"/>
    <property type="match status" value="1"/>
</dbReference>
<dbReference type="RefSeq" id="WP_203692001.1">
    <property type="nucleotide sequence ID" value="NZ_BAAALC010000003.1"/>
</dbReference>
<feature type="domain" description="Tryptophan synthase beta chain-like PALP" evidence="4">
    <location>
        <begin position="22"/>
        <end position="307"/>
    </location>
</feature>
<dbReference type="GO" id="GO:0006567">
    <property type="term" value="P:L-threonine catabolic process"/>
    <property type="evidence" value="ECO:0007669"/>
    <property type="project" value="TreeGrafter"/>
</dbReference>
<gene>
    <name evidence="5" type="primary">ilvA_2</name>
    <name evidence="5" type="ORF">Cco03nite_22680</name>
</gene>
<proteinExistence type="predicted"/>
<name>A0A8J3P6B8_9ACTN</name>
<keyword evidence="6" id="KW-1185">Reference proteome</keyword>
<dbReference type="PANTHER" id="PTHR48078:SF6">
    <property type="entry name" value="L-THREONINE DEHYDRATASE CATABOLIC TDCB"/>
    <property type="match status" value="1"/>
</dbReference>
<evidence type="ECO:0000256" key="2">
    <source>
        <dbReference type="ARBA" id="ARBA00022898"/>
    </source>
</evidence>
<dbReference type="Pfam" id="PF00291">
    <property type="entry name" value="PALP"/>
    <property type="match status" value="1"/>
</dbReference>
<reference evidence="5 6" key="1">
    <citation type="submission" date="2021-01" db="EMBL/GenBank/DDBJ databases">
        <title>Whole genome shotgun sequence of Catellatospora coxensis NBRC 107359.</title>
        <authorList>
            <person name="Komaki H."/>
            <person name="Tamura T."/>
        </authorList>
    </citation>
    <scope>NUCLEOTIDE SEQUENCE [LARGE SCALE GENOMIC DNA]</scope>
    <source>
        <strain evidence="5 6">NBRC 107359</strain>
    </source>
</reference>
<dbReference type="GO" id="GO:0006565">
    <property type="term" value="P:L-serine catabolic process"/>
    <property type="evidence" value="ECO:0007669"/>
    <property type="project" value="TreeGrafter"/>
</dbReference>
<evidence type="ECO:0000313" key="6">
    <source>
        <dbReference type="Proteomes" id="UP000630887"/>
    </source>
</evidence>
<dbReference type="InterPro" id="IPR000634">
    <property type="entry name" value="Ser/Thr_deHydtase_PyrdxlP-BS"/>
</dbReference>
<dbReference type="GO" id="GO:0009097">
    <property type="term" value="P:isoleucine biosynthetic process"/>
    <property type="evidence" value="ECO:0007669"/>
    <property type="project" value="TreeGrafter"/>
</dbReference>
<dbReference type="InterPro" id="IPR001926">
    <property type="entry name" value="TrpB-like_PALP"/>
</dbReference>
<evidence type="ECO:0000256" key="3">
    <source>
        <dbReference type="ARBA" id="ARBA00023239"/>
    </source>
</evidence>
<keyword evidence="2" id="KW-0663">Pyridoxal phosphate</keyword>
<keyword evidence="3" id="KW-0456">Lyase</keyword>
<dbReference type="Proteomes" id="UP000630887">
    <property type="component" value="Unassembled WGS sequence"/>
</dbReference>
<evidence type="ECO:0000259" key="4">
    <source>
        <dbReference type="Pfam" id="PF00291"/>
    </source>
</evidence>
<dbReference type="GO" id="GO:0004794">
    <property type="term" value="F:threonine deaminase activity"/>
    <property type="evidence" value="ECO:0007669"/>
    <property type="project" value="TreeGrafter"/>
</dbReference>
<sequence length="315" mass="31543">MAPTTITEADVAAAAARIAGRFRRTPLAAIEPGGLFGTTWLKCEYMQHTGSFKARGALNRVLSAQQAGELDPAVGVVAASGGNAGLAVAYAARACGVPATVFVPATAPAFKVDKLRGLGARVEQHGTEYAMAYEAAVKHAADAGAVYCHAYDQVEMAAGAGTIGLELLADIPGGFDTVLVAVGGGGLMAGVAAALAGRARVVAVEPERAPSLHAAFAAGGPVDVAVSGVAADSLGARRIGDIGYAVAVREAVHSVLVSDDDIVAARRALWADRRIVLEHGAAAALAALSGGAYRPAAGERVVVIACGANTDPTDL</sequence>